<dbReference type="Gene3D" id="3.40.50.1460">
    <property type="match status" value="1"/>
</dbReference>
<keyword evidence="3" id="KW-1185">Reference proteome</keyword>
<dbReference type="InterPro" id="IPR029030">
    <property type="entry name" value="Caspase-like_dom_sf"/>
</dbReference>
<dbReference type="GO" id="GO:0006508">
    <property type="term" value="P:proteolysis"/>
    <property type="evidence" value="ECO:0007669"/>
    <property type="project" value="InterPro"/>
</dbReference>
<gene>
    <name evidence="2" type="ORF">IX84_24965</name>
</gene>
<evidence type="ECO:0000313" key="3">
    <source>
        <dbReference type="Proteomes" id="UP000029736"/>
    </source>
</evidence>
<accession>A0A098S3X7</accession>
<evidence type="ECO:0000259" key="1">
    <source>
        <dbReference type="Pfam" id="PF00656"/>
    </source>
</evidence>
<dbReference type="GO" id="GO:0004197">
    <property type="term" value="F:cysteine-type endopeptidase activity"/>
    <property type="evidence" value="ECO:0007669"/>
    <property type="project" value="InterPro"/>
</dbReference>
<sequence>MAAPQFQSPSAQRRWQRFTQQHTAPAWHFFAAHLAFPVALTPHLAQKLWLNCRQDETGKPLGLPPSAAGLLLNSPLFQRMSYSQYELYEGLRDPLLSWLGQSPYFGPDRLMRLARFMKAYLQHCPAQVPSAIFREAQDWNADAWLSPHRAAARILDALSDTVLTGKGQNRVGLMLSWAKTQEALAEESRGPAPTLAVVRQLAEGINRLQAADKAGARAALEQIRPYIREGRSNQADALRARVPKAVLELLRPADPEPREVAVTLEQVAIYLNYLPWHEAQAAELRVDRQLQEAGVVWAEQEVEADYTLHFTQAHFYLSPSLNPNQPLTAVWPIATNRLSARAVLWQVARVEELRQLLVESESLLELRFFYQKQVLRIEEGVIRVADYQEEEPEIFLEVENLGPTQLYFIVWVIDQRFGVTGYTAPAEESGRGSLQPGQSVVLRLPIEFEAYKKAFNWGNSEMHLKVMTAAEPFDQVHRLEEPMPAPAQPEETGSGTWTAKVAGSSADSNSAVCAADFRVLIGNLDENRLSAKQLVALLQAPSLEPFGRALFFEARGLEPNYRLREAFEVLRDMPPRKGKDWIDQLTEEGKYDPPSFHWLRLLRGQLEAYADKGAFLSNSVVIALGETWLNPTEASEGLLSALRHQRSVFCAPLDDWTDVPETAKILPEGFPLNQVTFVISPMAHILFDHFPNFISNAVDNPMVRVEEMLDTSFFDTLNALEQQWLMGIVSILELDERIQVLIIGYDYLPFTSIAQSYFQQTPLTNEIIEVGQKLLDYTVDEVNFRLHTLLLGLEDIARFVDIRTEPRNRSEIYPLLTPEQITEFSHRIGEAIDRPSRTVNYQASPFFYWQQVLKSNKSVLYREFALRFKGHSLAEVALQQVEQLESRGTFLGGIDLSNYQPRGKNYLYIVAIDQYLNMPRLYNSRMDAEKIKRVLEEKYQFDADFTHCHFDEEATIANITQHLRSLVDVIGEDDNFLMYFAGHGEYDRTLDVGYWIPYDAKINQAASYISFDVITRLIRAIKSKHTFIIADSCYSGSIFTQKR</sequence>
<dbReference type="SUPFAM" id="SSF52129">
    <property type="entry name" value="Caspase-like"/>
    <property type="match status" value="1"/>
</dbReference>
<comment type="caution">
    <text evidence="2">The sequence shown here is derived from an EMBL/GenBank/DDBJ whole genome shotgun (WGS) entry which is preliminary data.</text>
</comment>
<dbReference type="Proteomes" id="UP000029736">
    <property type="component" value="Unassembled WGS sequence"/>
</dbReference>
<feature type="domain" description="Peptidase C14 caspase" evidence="1">
    <location>
        <begin position="908"/>
        <end position="1036"/>
    </location>
</feature>
<proteinExistence type="predicted"/>
<name>A0A098S3X7_9BACT</name>
<dbReference type="AlphaFoldDB" id="A0A098S3X7"/>
<dbReference type="RefSeq" id="WP_044226768.1">
    <property type="nucleotide sequence ID" value="NZ_JBKAGJ010000057.1"/>
</dbReference>
<dbReference type="STRING" id="1524460.IX84_24965"/>
<organism evidence="2 3">
    <name type="scientific">Phaeodactylibacter xiamenensis</name>
    <dbReference type="NCBI Taxonomy" id="1524460"/>
    <lineage>
        <taxon>Bacteria</taxon>
        <taxon>Pseudomonadati</taxon>
        <taxon>Bacteroidota</taxon>
        <taxon>Saprospiria</taxon>
        <taxon>Saprospirales</taxon>
        <taxon>Haliscomenobacteraceae</taxon>
        <taxon>Phaeodactylibacter</taxon>
    </lineage>
</organism>
<dbReference type="OrthoDB" id="976443at2"/>
<dbReference type="Pfam" id="PF00656">
    <property type="entry name" value="Peptidase_C14"/>
    <property type="match status" value="1"/>
</dbReference>
<dbReference type="InterPro" id="IPR011600">
    <property type="entry name" value="Pept_C14_caspase"/>
</dbReference>
<evidence type="ECO:0000313" key="2">
    <source>
        <dbReference type="EMBL" id="KGE85867.1"/>
    </source>
</evidence>
<protein>
    <recommendedName>
        <fullName evidence="1">Peptidase C14 caspase domain-containing protein</fullName>
    </recommendedName>
</protein>
<dbReference type="EMBL" id="JPOS01000083">
    <property type="protein sequence ID" value="KGE85867.1"/>
    <property type="molecule type" value="Genomic_DNA"/>
</dbReference>
<reference evidence="2 3" key="1">
    <citation type="journal article" date="2014" name="Int. J. Syst. Evol. Microbiol.">
        <title>Phaeodactylibacter xiamenensis gen. nov., sp. nov., a member of the family Saprospiraceae isolated from the marine alga Phaeodactylum tricornutum.</title>
        <authorList>
            <person name="Chen Z.Jr."/>
            <person name="Lei X."/>
            <person name="Lai Q."/>
            <person name="Li Y."/>
            <person name="Zhang B."/>
            <person name="Zhang J."/>
            <person name="Zhang H."/>
            <person name="Yang L."/>
            <person name="Zheng W."/>
            <person name="Tian Y."/>
            <person name="Yu Z."/>
            <person name="Xu H.Jr."/>
            <person name="Zheng T."/>
        </authorList>
    </citation>
    <scope>NUCLEOTIDE SEQUENCE [LARGE SCALE GENOMIC DNA]</scope>
    <source>
        <strain evidence="2 3">KD52</strain>
    </source>
</reference>